<dbReference type="SUPFAM" id="SSF53254">
    <property type="entry name" value="Phosphoglycerate mutase-like"/>
    <property type="match status" value="1"/>
</dbReference>
<comment type="caution">
    <text evidence="1">The sequence shown here is derived from an EMBL/GenBank/DDBJ whole genome shotgun (WGS) entry which is preliminary data.</text>
</comment>
<protein>
    <submittedName>
        <fullName evidence="1">Histidine phosphatase family protein</fullName>
    </submittedName>
</protein>
<dbReference type="InterPro" id="IPR013078">
    <property type="entry name" value="His_Pase_superF_clade-1"/>
</dbReference>
<dbReference type="Gene3D" id="3.40.50.1240">
    <property type="entry name" value="Phosphoglycerate mutase-like"/>
    <property type="match status" value="1"/>
</dbReference>
<dbReference type="RefSeq" id="WP_343224048.1">
    <property type="nucleotide sequence ID" value="NZ_CP078143.1"/>
</dbReference>
<keyword evidence="2" id="KW-1185">Reference proteome</keyword>
<evidence type="ECO:0000313" key="1">
    <source>
        <dbReference type="EMBL" id="MFC5585472.1"/>
    </source>
</evidence>
<proteinExistence type="predicted"/>
<reference evidence="2" key="1">
    <citation type="journal article" date="2019" name="Int. J. Syst. Evol. Microbiol.">
        <title>The Global Catalogue of Microorganisms (GCM) 10K type strain sequencing project: providing services to taxonomists for standard genome sequencing and annotation.</title>
        <authorList>
            <consortium name="The Broad Institute Genomics Platform"/>
            <consortium name="The Broad Institute Genome Sequencing Center for Infectious Disease"/>
            <person name="Wu L."/>
            <person name="Ma J."/>
        </authorList>
    </citation>
    <scope>NUCLEOTIDE SEQUENCE [LARGE SCALE GENOMIC DNA]</scope>
    <source>
        <strain evidence="2">JCM 3366</strain>
    </source>
</reference>
<evidence type="ECO:0000313" key="2">
    <source>
        <dbReference type="Proteomes" id="UP001596107"/>
    </source>
</evidence>
<dbReference type="Proteomes" id="UP001596107">
    <property type="component" value="Unassembled WGS sequence"/>
</dbReference>
<sequence length="197" mass="21860">MSEPALMANLLFITHPEVIVDPTVAVEDWRLSTTGRERMTRFAASVAAQNIDTIWSSMEKKALEAATILAAKRRIDVKTDPTLGENDRSATGFLPPEEFERVADAFFAQPTRSIRGWERAIDAQHRIHAAVQRISAEGASGDIAVIAHGAVGTLLLCKLRDEPIDRTHDQPFQGHFWSATLPDLRILHGWMPIAEKT</sequence>
<name>A0ABW0T8I8_9HYPH</name>
<accession>A0ABW0T8I8</accession>
<dbReference type="EMBL" id="JBHSNB010000002">
    <property type="protein sequence ID" value="MFC5585472.1"/>
    <property type="molecule type" value="Genomic_DNA"/>
</dbReference>
<dbReference type="InterPro" id="IPR029033">
    <property type="entry name" value="His_PPase_superfam"/>
</dbReference>
<dbReference type="Pfam" id="PF00300">
    <property type="entry name" value="His_Phos_1"/>
    <property type="match status" value="1"/>
</dbReference>
<gene>
    <name evidence="1" type="ORF">ACFPOD_10135</name>
</gene>
<organism evidence="1 2">
    <name type="scientific">Nitratireductor kimnyeongensis</name>
    <dbReference type="NCBI Taxonomy" id="430679"/>
    <lineage>
        <taxon>Bacteria</taxon>
        <taxon>Pseudomonadati</taxon>
        <taxon>Pseudomonadota</taxon>
        <taxon>Alphaproteobacteria</taxon>
        <taxon>Hyphomicrobiales</taxon>
        <taxon>Phyllobacteriaceae</taxon>
        <taxon>Nitratireductor</taxon>
    </lineage>
</organism>